<gene>
    <name evidence="6" type="ORF">ACFPJ4_06100</name>
</gene>
<accession>A0ABW0NNF0</accession>
<dbReference type="NCBIfam" id="NF038012">
    <property type="entry name" value="DMT_1"/>
    <property type="match status" value="1"/>
</dbReference>
<organism evidence="6 7">
    <name type="scientific">Lysinimonas soli</name>
    <dbReference type="NCBI Taxonomy" id="1074233"/>
    <lineage>
        <taxon>Bacteria</taxon>
        <taxon>Bacillati</taxon>
        <taxon>Actinomycetota</taxon>
        <taxon>Actinomycetes</taxon>
        <taxon>Micrococcales</taxon>
        <taxon>Microbacteriaceae</taxon>
        <taxon>Lysinimonas</taxon>
    </lineage>
</organism>
<feature type="transmembrane region" description="Helical" evidence="5">
    <location>
        <begin position="12"/>
        <end position="34"/>
    </location>
</feature>
<feature type="transmembrane region" description="Helical" evidence="5">
    <location>
        <begin position="247"/>
        <end position="268"/>
    </location>
</feature>
<proteinExistence type="predicted"/>
<dbReference type="PANTHER" id="PTHR40761">
    <property type="entry name" value="CONSERVED INTEGRAL MEMBRANE ALANINE VALINE AND LEUCINE RICH PROTEIN-RELATED"/>
    <property type="match status" value="1"/>
</dbReference>
<feature type="transmembrane region" description="Helical" evidence="5">
    <location>
        <begin position="95"/>
        <end position="114"/>
    </location>
</feature>
<comment type="subcellular location">
    <subcellularLocation>
        <location evidence="1">Membrane</location>
        <topology evidence="1">Multi-pass membrane protein</topology>
    </subcellularLocation>
</comment>
<reference evidence="7" key="1">
    <citation type="journal article" date="2019" name="Int. J. Syst. Evol. Microbiol.">
        <title>The Global Catalogue of Microorganisms (GCM) 10K type strain sequencing project: providing services to taxonomists for standard genome sequencing and annotation.</title>
        <authorList>
            <consortium name="The Broad Institute Genomics Platform"/>
            <consortium name="The Broad Institute Genome Sequencing Center for Infectious Disease"/>
            <person name="Wu L."/>
            <person name="Ma J."/>
        </authorList>
    </citation>
    <scope>NUCLEOTIDE SEQUENCE [LARGE SCALE GENOMIC DNA]</scope>
    <source>
        <strain evidence="7">CGMCC 4.6997</strain>
    </source>
</reference>
<name>A0ABW0NNF0_9MICO</name>
<feature type="transmembrane region" description="Helical" evidence="5">
    <location>
        <begin position="126"/>
        <end position="146"/>
    </location>
</feature>
<feature type="transmembrane region" description="Helical" evidence="5">
    <location>
        <begin position="216"/>
        <end position="235"/>
    </location>
</feature>
<evidence type="ECO:0000256" key="1">
    <source>
        <dbReference type="ARBA" id="ARBA00004141"/>
    </source>
</evidence>
<evidence type="ECO:0000313" key="7">
    <source>
        <dbReference type="Proteomes" id="UP001596039"/>
    </source>
</evidence>
<evidence type="ECO:0000313" key="6">
    <source>
        <dbReference type="EMBL" id="MFC5501810.1"/>
    </source>
</evidence>
<evidence type="ECO:0000256" key="4">
    <source>
        <dbReference type="ARBA" id="ARBA00023136"/>
    </source>
</evidence>
<feature type="transmembrane region" description="Helical" evidence="5">
    <location>
        <begin position="274"/>
        <end position="294"/>
    </location>
</feature>
<evidence type="ECO:0000256" key="3">
    <source>
        <dbReference type="ARBA" id="ARBA00022989"/>
    </source>
</evidence>
<dbReference type="PANTHER" id="PTHR40761:SF1">
    <property type="entry name" value="CONSERVED INTEGRAL MEMBRANE ALANINE VALINE AND LEUCINE RICH PROTEIN-RELATED"/>
    <property type="match status" value="1"/>
</dbReference>
<sequence>MPPELSDLTTAQYFHGIPVVGIVIALVGGLFLALGAQFQHRGVVVVEERHGSGHKAGLSIGQLLRLLRSPWWALGSLLLGLAILCQLTSLAFAPIIVVQPLGVVALVITALVNARVSHTRLNRSAVRAITFCVVGIAIFVTVAAFVAQETLIGEQQLLTILIVLAVVLVLLGVAFAVFRKRFGAIFYILSAGVLYGFVATLAKVVINRVVNGNFEWLTLVCVLALLLGTALGAYFVQTAYSVGSPDLVIAGLTVVDPLVAVSIGVVVLNEAANAPIWTLFVWIVAAGMAVFGVFRLARTRAAQLAATRAEEGKIDHA</sequence>
<dbReference type="Pfam" id="PF05653">
    <property type="entry name" value="Mg_trans_NIPA"/>
    <property type="match status" value="1"/>
</dbReference>
<dbReference type="Proteomes" id="UP001596039">
    <property type="component" value="Unassembled WGS sequence"/>
</dbReference>
<keyword evidence="7" id="KW-1185">Reference proteome</keyword>
<comment type="caution">
    <text evidence="6">The sequence shown here is derived from an EMBL/GenBank/DDBJ whole genome shotgun (WGS) entry which is preliminary data.</text>
</comment>
<keyword evidence="3 5" id="KW-1133">Transmembrane helix</keyword>
<feature type="transmembrane region" description="Helical" evidence="5">
    <location>
        <begin position="185"/>
        <end position="210"/>
    </location>
</feature>
<dbReference type="RefSeq" id="WP_386739434.1">
    <property type="nucleotide sequence ID" value="NZ_JBHSMG010000001.1"/>
</dbReference>
<evidence type="ECO:0000256" key="5">
    <source>
        <dbReference type="SAM" id="Phobius"/>
    </source>
</evidence>
<keyword evidence="2 5" id="KW-0812">Transmembrane</keyword>
<keyword evidence="4 5" id="KW-0472">Membrane</keyword>
<feature type="transmembrane region" description="Helical" evidence="5">
    <location>
        <begin position="158"/>
        <end position="178"/>
    </location>
</feature>
<dbReference type="EMBL" id="JBHSMG010000001">
    <property type="protein sequence ID" value="MFC5501810.1"/>
    <property type="molecule type" value="Genomic_DNA"/>
</dbReference>
<protein>
    <submittedName>
        <fullName evidence="6">DMT family transporter</fullName>
    </submittedName>
</protein>
<evidence type="ECO:0000256" key="2">
    <source>
        <dbReference type="ARBA" id="ARBA00022692"/>
    </source>
</evidence>
<dbReference type="InterPro" id="IPR008521">
    <property type="entry name" value="Mg_trans_NIPA"/>
</dbReference>